<feature type="chain" id="PRO_5045341906" evidence="1">
    <location>
        <begin position="22"/>
        <end position="166"/>
    </location>
</feature>
<comment type="caution">
    <text evidence="2">The sequence shown here is derived from an EMBL/GenBank/DDBJ whole genome shotgun (WGS) entry which is preliminary data.</text>
</comment>
<evidence type="ECO:0000256" key="1">
    <source>
        <dbReference type="SAM" id="SignalP"/>
    </source>
</evidence>
<keyword evidence="3" id="KW-1185">Reference proteome</keyword>
<name>A0ABW9J5N5_9SPHI</name>
<accession>A0ABW9J5N5</accession>
<sequence>MRKTIFVFFLLLSLQTGLSYGQELPNLKGVKLNKRASYKQAEPTVLKVIDYLFQTPADRRNKSRNDAGQFLVNWMNGTPDYVFYLEEKETHFFNTDSDLLLMYMAALTKFSLAHPAVKEKQEQALGAMNLVLPYLYQQSDKKTWTKELWQLYDASKNDKLKEFLYR</sequence>
<protein>
    <submittedName>
        <fullName evidence="2">Uncharacterized protein</fullName>
    </submittedName>
</protein>
<reference evidence="2 3" key="1">
    <citation type="submission" date="2024-12" db="EMBL/GenBank/DDBJ databases">
        <authorList>
            <person name="Hu S."/>
        </authorList>
    </citation>
    <scope>NUCLEOTIDE SEQUENCE [LARGE SCALE GENOMIC DNA]</scope>
    <source>
        <strain evidence="2 3">THG-T11</strain>
    </source>
</reference>
<evidence type="ECO:0000313" key="2">
    <source>
        <dbReference type="EMBL" id="MFN0255520.1"/>
    </source>
</evidence>
<dbReference type="RefSeq" id="WP_138722618.1">
    <property type="nucleotide sequence ID" value="NZ_SSHJ02000005.1"/>
</dbReference>
<dbReference type="EMBL" id="SSHJ02000005">
    <property type="protein sequence ID" value="MFN0255520.1"/>
    <property type="molecule type" value="Genomic_DNA"/>
</dbReference>
<keyword evidence="1" id="KW-0732">Signal</keyword>
<evidence type="ECO:0000313" key="3">
    <source>
        <dbReference type="Proteomes" id="UP001517247"/>
    </source>
</evidence>
<proteinExistence type="predicted"/>
<organism evidence="2 3">
    <name type="scientific">Pedobacter ureilyticus</name>
    <dbReference type="NCBI Taxonomy" id="1393051"/>
    <lineage>
        <taxon>Bacteria</taxon>
        <taxon>Pseudomonadati</taxon>
        <taxon>Bacteroidota</taxon>
        <taxon>Sphingobacteriia</taxon>
        <taxon>Sphingobacteriales</taxon>
        <taxon>Sphingobacteriaceae</taxon>
        <taxon>Pedobacter</taxon>
    </lineage>
</organism>
<feature type="signal peptide" evidence="1">
    <location>
        <begin position="1"/>
        <end position="21"/>
    </location>
</feature>
<gene>
    <name evidence="2" type="ORF">E6A44_008055</name>
</gene>
<dbReference type="Proteomes" id="UP001517247">
    <property type="component" value="Unassembled WGS sequence"/>
</dbReference>